<dbReference type="EMBL" id="UINC01083312">
    <property type="protein sequence ID" value="SVC28903.1"/>
    <property type="molecule type" value="Genomic_DNA"/>
</dbReference>
<gene>
    <name evidence="1" type="ORF">METZ01_LOCUS281757</name>
</gene>
<organism evidence="1">
    <name type="scientific">marine metagenome</name>
    <dbReference type="NCBI Taxonomy" id="408172"/>
    <lineage>
        <taxon>unclassified sequences</taxon>
        <taxon>metagenomes</taxon>
        <taxon>ecological metagenomes</taxon>
    </lineage>
</organism>
<dbReference type="AlphaFoldDB" id="A0A382KZF7"/>
<feature type="non-terminal residue" evidence="1">
    <location>
        <position position="71"/>
    </location>
</feature>
<sequence>VLAGAGTAAPGLLILSLSGAYDILAAAAGFSRRCDIEQVGWLLVGWLRCRAVAVTAAERAPGIAICLSLSP</sequence>
<proteinExistence type="predicted"/>
<name>A0A382KZF7_9ZZZZ</name>
<reference evidence="1" key="1">
    <citation type="submission" date="2018-05" db="EMBL/GenBank/DDBJ databases">
        <authorList>
            <person name="Lanie J.A."/>
            <person name="Ng W.-L."/>
            <person name="Kazmierczak K.M."/>
            <person name="Andrzejewski T.M."/>
            <person name="Davidsen T.M."/>
            <person name="Wayne K.J."/>
            <person name="Tettelin H."/>
            <person name="Glass J.I."/>
            <person name="Rusch D."/>
            <person name="Podicherti R."/>
            <person name="Tsui H.-C.T."/>
            <person name="Winkler M.E."/>
        </authorList>
    </citation>
    <scope>NUCLEOTIDE SEQUENCE</scope>
</reference>
<evidence type="ECO:0000313" key="1">
    <source>
        <dbReference type="EMBL" id="SVC28903.1"/>
    </source>
</evidence>
<accession>A0A382KZF7</accession>
<protein>
    <submittedName>
        <fullName evidence="1">Uncharacterized protein</fullName>
    </submittedName>
</protein>
<feature type="non-terminal residue" evidence="1">
    <location>
        <position position="1"/>
    </location>
</feature>